<dbReference type="EMBL" id="JAPDHF010000002">
    <property type="protein sequence ID" value="KAJ4022568.1"/>
    <property type="molecule type" value="Genomic_DNA"/>
</dbReference>
<dbReference type="AlphaFoldDB" id="A0A9W8PYZ3"/>
<protein>
    <submittedName>
        <fullName evidence="1">Uncharacterized protein</fullName>
    </submittedName>
</protein>
<sequence>MRSTDGKGDEHFLNRYFIGGNQQLFFQGSPGVQKGVVLTMCISGSRRSHDEPAWDVAQRNSLQARAPKDEYSDGCIGAYLPKGERLQSGQFFFVAHLSEFFFESQPGASFD</sequence>
<gene>
    <name evidence="1" type="ORF">NW766_001607</name>
</gene>
<organism evidence="1 2">
    <name type="scientific">Fusarium irregulare</name>
    <dbReference type="NCBI Taxonomy" id="2494466"/>
    <lineage>
        <taxon>Eukaryota</taxon>
        <taxon>Fungi</taxon>
        <taxon>Dikarya</taxon>
        <taxon>Ascomycota</taxon>
        <taxon>Pezizomycotina</taxon>
        <taxon>Sordariomycetes</taxon>
        <taxon>Hypocreomycetidae</taxon>
        <taxon>Hypocreales</taxon>
        <taxon>Nectriaceae</taxon>
        <taxon>Fusarium</taxon>
        <taxon>Fusarium incarnatum-equiseti species complex</taxon>
    </lineage>
</organism>
<evidence type="ECO:0000313" key="1">
    <source>
        <dbReference type="EMBL" id="KAJ4022568.1"/>
    </source>
</evidence>
<comment type="caution">
    <text evidence="1">The sequence shown here is derived from an EMBL/GenBank/DDBJ whole genome shotgun (WGS) entry which is preliminary data.</text>
</comment>
<proteinExistence type="predicted"/>
<dbReference type="Proteomes" id="UP001152130">
    <property type="component" value="Unassembled WGS sequence"/>
</dbReference>
<accession>A0A9W8PYZ3</accession>
<reference evidence="1" key="1">
    <citation type="submission" date="2022-10" db="EMBL/GenBank/DDBJ databases">
        <title>Fusarium specimens isolated from Avocado Roots.</title>
        <authorList>
            <person name="Stajich J."/>
            <person name="Roper C."/>
            <person name="Heimlech-Rivalta G."/>
        </authorList>
    </citation>
    <scope>NUCLEOTIDE SEQUENCE</scope>
    <source>
        <strain evidence="1">CF00143</strain>
    </source>
</reference>
<name>A0A9W8PYZ3_9HYPO</name>
<keyword evidence="2" id="KW-1185">Reference proteome</keyword>
<evidence type="ECO:0000313" key="2">
    <source>
        <dbReference type="Proteomes" id="UP001152130"/>
    </source>
</evidence>